<dbReference type="GeneID" id="9618372"/>
<evidence type="ECO:0000313" key="1">
    <source>
        <dbReference type="EMBL" id="EFJ52229.1"/>
    </source>
</evidence>
<dbReference type="AlphaFoldDB" id="D8TKD7"/>
<dbReference type="EMBL" id="GL378325">
    <property type="protein sequence ID" value="EFJ52229.1"/>
    <property type="molecule type" value="Genomic_DNA"/>
</dbReference>
<accession>D8TKD7</accession>
<dbReference type="KEGG" id="vcn:VOLCADRAFT_87177"/>
<proteinExistence type="predicted"/>
<evidence type="ECO:0000313" key="2">
    <source>
        <dbReference type="Proteomes" id="UP000001058"/>
    </source>
</evidence>
<dbReference type="InParanoid" id="D8TKD7"/>
<keyword evidence="2" id="KW-1185">Reference proteome</keyword>
<reference evidence="1 2" key="1">
    <citation type="journal article" date="2010" name="Science">
        <title>Genomic analysis of organismal complexity in the multicellular green alga Volvox carteri.</title>
        <authorList>
            <person name="Prochnik S.E."/>
            <person name="Umen J."/>
            <person name="Nedelcu A.M."/>
            <person name="Hallmann A."/>
            <person name="Miller S.M."/>
            <person name="Nishii I."/>
            <person name="Ferris P."/>
            <person name="Kuo A."/>
            <person name="Mitros T."/>
            <person name="Fritz-Laylin L.K."/>
            <person name="Hellsten U."/>
            <person name="Chapman J."/>
            <person name="Simakov O."/>
            <person name="Rensing S.A."/>
            <person name="Terry A."/>
            <person name="Pangilinan J."/>
            <person name="Kapitonov V."/>
            <person name="Jurka J."/>
            <person name="Salamov A."/>
            <person name="Shapiro H."/>
            <person name="Schmutz J."/>
            <person name="Grimwood J."/>
            <person name="Lindquist E."/>
            <person name="Lucas S."/>
            <person name="Grigoriev I.V."/>
            <person name="Schmitt R."/>
            <person name="Kirk D."/>
            <person name="Rokhsar D.S."/>
        </authorList>
    </citation>
    <scope>NUCLEOTIDE SEQUENCE [LARGE SCALE GENOMIC DNA]</scope>
    <source>
        <strain evidence="2">f. Nagariensis / Eve</strain>
    </source>
</reference>
<organism evidence="2">
    <name type="scientific">Volvox carteri f. nagariensis</name>
    <dbReference type="NCBI Taxonomy" id="3068"/>
    <lineage>
        <taxon>Eukaryota</taxon>
        <taxon>Viridiplantae</taxon>
        <taxon>Chlorophyta</taxon>
        <taxon>core chlorophytes</taxon>
        <taxon>Chlorophyceae</taxon>
        <taxon>CS clade</taxon>
        <taxon>Chlamydomonadales</taxon>
        <taxon>Volvocaceae</taxon>
        <taxon>Volvox</taxon>
    </lineage>
</organism>
<gene>
    <name evidence="1" type="ORF">VOLCADRAFT_87177</name>
</gene>
<name>D8TKD7_VOLCA</name>
<dbReference type="RefSeq" id="XP_002947003.1">
    <property type="nucleotide sequence ID" value="XM_002946957.1"/>
</dbReference>
<dbReference type="Proteomes" id="UP000001058">
    <property type="component" value="Unassembled WGS sequence"/>
</dbReference>
<sequence length="158" mass="17032">MAVRHGTDRGHLSIGKRLRKGCSSSAYMPHCSVAPRLWYSMYGMLYGRGASAGSASSSRHSDATSGGIWYVYGICTGCTDTCTIIRQATLLQCGMKPLAPNAPVSDRAGFAPVRLDDAVVEAQRERMEHEEVARRERNAVNATAAGEARLALTPVEED</sequence>
<protein>
    <submittedName>
        <fullName evidence="1">Uncharacterized protein</fullName>
    </submittedName>
</protein>